<keyword evidence="6" id="KW-0479">Metal-binding</keyword>
<comment type="subcellular location">
    <subcellularLocation>
        <location evidence="1">Membrane</location>
        <topology evidence="1">Multi-pass membrane protein</topology>
    </subcellularLocation>
</comment>
<comment type="caution">
    <text evidence="9">The sequence shown here is derived from an EMBL/GenBank/DDBJ whole genome shotgun (WGS) entry which is preliminary data.</text>
</comment>
<dbReference type="AlphaFoldDB" id="A0A9X0CCD0"/>
<evidence type="ECO:0000256" key="7">
    <source>
        <dbReference type="SAM" id="MobiDB-lite"/>
    </source>
</evidence>
<keyword evidence="10" id="KW-1185">Reference proteome</keyword>
<dbReference type="Proteomes" id="UP001149954">
    <property type="component" value="Unassembled WGS sequence"/>
</dbReference>
<dbReference type="PANTHER" id="PTHR20855:SF52">
    <property type="entry name" value="ADIPONECTIN RECEPTOR PROTEIN"/>
    <property type="match status" value="1"/>
</dbReference>
<keyword evidence="5 8" id="KW-0472">Membrane</keyword>
<proteinExistence type="inferred from homology"/>
<dbReference type="Pfam" id="PF03006">
    <property type="entry name" value="HlyIII"/>
    <property type="match status" value="1"/>
</dbReference>
<evidence type="ECO:0000256" key="1">
    <source>
        <dbReference type="ARBA" id="ARBA00004141"/>
    </source>
</evidence>
<keyword evidence="6" id="KW-0862">Zinc</keyword>
<evidence type="ECO:0000256" key="3">
    <source>
        <dbReference type="ARBA" id="ARBA00022692"/>
    </source>
</evidence>
<comment type="similarity">
    <text evidence="2">Belongs to the ADIPOR family.</text>
</comment>
<dbReference type="GO" id="GO:0016020">
    <property type="term" value="C:membrane"/>
    <property type="evidence" value="ECO:0007669"/>
    <property type="project" value="UniProtKB-SubCell"/>
</dbReference>
<evidence type="ECO:0000313" key="9">
    <source>
        <dbReference type="EMBL" id="KAJ5520737.1"/>
    </source>
</evidence>
<feature type="transmembrane region" description="Helical" evidence="8">
    <location>
        <begin position="136"/>
        <end position="157"/>
    </location>
</feature>
<accession>A0A9X0CCD0</accession>
<dbReference type="GO" id="GO:0038023">
    <property type="term" value="F:signaling receptor activity"/>
    <property type="evidence" value="ECO:0007669"/>
    <property type="project" value="TreeGrafter"/>
</dbReference>
<keyword evidence="3 8" id="KW-0812">Transmembrane</keyword>
<evidence type="ECO:0000256" key="6">
    <source>
        <dbReference type="PIRSR" id="PIRSR604254-1"/>
    </source>
</evidence>
<feature type="compositionally biased region" description="Acidic residues" evidence="7">
    <location>
        <begin position="1078"/>
        <end position="1090"/>
    </location>
</feature>
<dbReference type="GO" id="GO:0006882">
    <property type="term" value="P:intracellular zinc ion homeostasis"/>
    <property type="evidence" value="ECO:0007669"/>
    <property type="project" value="TreeGrafter"/>
</dbReference>
<evidence type="ECO:0000256" key="2">
    <source>
        <dbReference type="ARBA" id="ARBA00007018"/>
    </source>
</evidence>
<feature type="transmembrane region" description="Helical" evidence="8">
    <location>
        <begin position="28"/>
        <end position="50"/>
    </location>
</feature>
<evidence type="ECO:0000256" key="8">
    <source>
        <dbReference type="SAM" id="Phobius"/>
    </source>
</evidence>
<keyword evidence="4 8" id="KW-1133">Transmembrane helix</keyword>
<evidence type="ECO:0000256" key="5">
    <source>
        <dbReference type="ARBA" id="ARBA00023136"/>
    </source>
</evidence>
<name>A0A9X0CCD0_9EURO</name>
<sequence length="1090" mass="123389">MIGTLGSLTGFVVVHPKLQSQKWRLLRLSSFVATGLSAFAPIIHAASIFPYEQLDQQAGLRYYYLEGLVIVIGVLFYATHFPESWKPGTFDIWGSSHQIFHVSVVIGATVHFALGVGISIGYMVGAMESFIQGSTANHILGALGILIVTLLVVNLSIKPSYMESLPQVGYSKSFLATLQSCLPAYARPKIWVEEEYGKNIEQLGSYRFETYAENASIRSAEEPWARQTKSRAEWLAHRAATLFKQNRNEAGWRLGLENDVLRRFTVEVACYETGTNNLFEDRAEEFILYDGILQSELKKQGPDRVYGLKNTRNLDSLLSSLAPPELANEPGDSIADVIKHTPFNSDDDPLLFPFLVLEAKSESSNSGFDAIQIQSAFPIRALLRLQEDLQSSSPIPDPAMPPLVWFLACRGDAWRVYGAYVAPGQNESPNFYEISLLWSGSLVHKDQALQLVLIVDYIMDWARDIYRLEIVRHLKSIVTGQISDQMSFHDSDIFSTCGSVFNWIPPPRSIAAEDMAESSFTPNRDQFESSLSTHEELLNAPIPNTKLGSLRSALISNFRFVCLYITSDLVPSLLEMIGGKHGTRANIESFARRLVNFVTQFDEVLVMSGRDLELLEMLWTGVSHSNPEAHAEEFFVIMEASWYFSTSWDINREISCLAISRTAFDVLKKTASFRVKHKGIAKLEQSERICHEKAIRDLVDCLTSASSWQAFLAAISCTLVTIYPFPLRKRHDFAPALEALGFGYIREPRVQPFIQRILSRKMWIPKKRVTVSRREMSAALRRGMTAEDVFASKQDRRPKHTDMSFKRISGCQKHIVKPEGHLHEHCARCVLSLERHKSEFGHGFLDRRNLPMISVYKTVILVSLECINPLGYIVDADICVFGLGELDGIRANHSIASMIEDMARPESLIFHTIKSNPEHLKCHEDEIKHNLPLSYRSISDKERFRITDWVLELRGHSRDSRPDDLCAEWKHNQNFMFLLSIGHSEDEASLMLRHSPWGKFQTISDLARIIARQNGKKQTPYVPSVQWRASKIAGDELVIHFGSWDEGRRFLWRQYPRQIEHIASVNIEGGKEHPLELESSESSDSSEGDI</sequence>
<evidence type="ECO:0000256" key="4">
    <source>
        <dbReference type="ARBA" id="ARBA00022989"/>
    </source>
</evidence>
<dbReference type="InterPro" id="IPR004254">
    <property type="entry name" value="AdipoR/HlyIII-related"/>
</dbReference>
<dbReference type="EMBL" id="JAPWDS010000001">
    <property type="protein sequence ID" value="KAJ5520737.1"/>
    <property type="molecule type" value="Genomic_DNA"/>
</dbReference>
<dbReference type="PANTHER" id="PTHR20855">
    <property type="entry name" value="ADIPOR/PROGESTIN RECEPTOR-RELATED"/>
    <property type="match status" value="1"/>
</dbReference>
<gene>
    <name evidence="9" type="ORF">N7463_001190</name>
</gene>
<protein>
    <submittedName>
        <fullName evidence="9">Uncharacterized protein</fullName>
    </submittedName>
</protein>
<feature type="binding site" evidence="6">
    <location>
        <position position="97"/>
    </location>
    <ligand>
        <name>Zn(2+)</name>
        <dbReference type="ChEBI" id="CHEBI:29105"/>
    </ligand>
</feature>
<feature type="transmembrane region" description="Helical" evidence="8">
    <location>
        <begin position="99"/>
        <end position="124"/>
    </location>
</feature>
<reference evidence="9" key="1">
    <citation type="submission" date="2022-12" db="EMBL/GenBank/DDBJ databases">
        <authorList>
            <person name="Petersen C."/>
        </authorList>
    </citation>
    <scope>NUCLEOTIDE SEQUENCE</scope>
    <source>
        <strain evidence="9">IBT 29495</strain>
    </source>
</reference>
<feature type="transmembrane region" description="Helical" evidence="8">
    <location>
        <begin position="62"/>
        <end position="79"/>
    </location>
</feature>
<dbReference type="GO" id="GO:0046872">
    <property type="term" value="F:metal ion binding"/>
    <property type="evidence" value="ECO:0007669"/>
    <property type="project" value="UniProtKB-KW"/>
</dbReference>
<dbReference type="OrthoDB" id="3538597at2759"/>
<evidence type="ECO:0000313" key="10">
    <source>
        <dbReference type="Proteomes" id="UP001149954"/>
    </source>
</evidence>
<organism evidence="9 10">
    <name type="scientific">Penicillium fimorum</name>
    <dbReference type="NCBI Taxonomy" id="1882269"/>
    <lineage>
        <taxon>Eukaryota</taxon>
        <taxon>Fungi</taxon>
        <taxon>Dikarya</taxon>
        <taxon>Ascomycota</taxon>
        <taxon>Pezizomycotina</taxon>
        <taxon>Eurotiomycetes</taxon>
        <taxon>Eurotiomycetidae</taxon>
        <taxon>Eurotiales</taxon>
        <taxon>Aspergillaceae</taxon>
        <taxon>Penicillium</taxon>
    </lineage>
</organism>
<feature type="binding site" evidence="6">
    <location>
        <position position="101"/>
    </location>
    <ligand>
        <name>Zn(2+)</name>
        <dbReference type="ChEBI" id="CHEBI:29105"/>
    </ligand>
</feature>
<feature type="region of interest" description="Disordered" evidence="7">
    <location>
        <begin position="1070"/>
        <end position="1090"/>
    </location>
</feature>
<reference evidence="9" key="2">
    <citation type="journal article" date="2023" name="IMA Fungus">
        <title>Comparative genomic study of the Penicillium genus elucidates a diverse pangenome and 15 lateral gene transfer events.</title>
        <authorList>
            <person name="Petersen C."/>
            <person name="Sorensen T."/>
            <person name="Nielsen M.R."/>
            <person name="Sondergaard T.E."/>
            <person name="Sorensen J.L."/>
            <person name="Fitzpatrick D.A."/>
            <person name="Frisvad J.C."/>
            <person name="Nielsen K.L."/>
        </authorList>
    </citation>
    <scope>NUCLEOTIDE SEQUENCE</scope>
    <source>
        <strain evidence="9">IBT 29495</strain>
    </source>
</reference>